<organism evidence="3 4">
    <name type="scientific">Juglans regia</name>
    <name type="common">English walnut</name>
    <dbReference type="NCBI Taxonomy" id="51240"/>
    <lineage>
        <taxon>Eukaryota</taxon>
        <taxon>Viridiplantae</taxon>
        <taxon>Streptophyta</taxon>
        <taxon>Embryophyta</taxon>
        <taxon>Tracheophyta</taxon>
        <taxon>Spermatophyta</taxon>
        <taxon>Magnoliopsida</taxon>
        <taxon>eudicotyledons</taxon>
        <taxon>Gunneridae</taxon>
        <taxon>Pentapetalae</taxon>
        <taxon>rosids</taxon>
        <taxon>fabids</taxon>
        <taxon>Fagales</taxon>
        <taxon>Juglandaceae</taxon>
        <taxon>Juglans</taxon>
    </lineage>
</organism>
<evidence type="ECO:0000313" key="4">
    <source>
        <dbReference type="RefSeq" id="XP_035545856.1"/>
    </source>
</evidence>
<dbReference type="Pfam" id="PF14111">
    <property type="entry name" value="DUF4283"/>
    <property type="match status" value="1"/>
</dbReference>
<keyword evidence="1" id="KW-0863">Zinc-finger</keyword>
<dbReference type="GO" id="GO:0008270">
    <property type="term" value="F:zinc ion binding"/>
    <property type="evidence" value="ECO:0007669"/>
    <property type="project" value="UniProtKB-KW"/>
</dbReference>
<evidence type="ECO:0000259" key="2">
    <source>
        <dbReference type="PROSITE" id="PS50158"/>
    </source>
</evidence>
<dbReference type="InParanoid" id="A0A6P9EEU7"/>
<name>A0A6P9EEU7_JUGRE</name>
<dbReference type="InterPro" id="IPR025558">
    <property type="entry name" value="DUF4283"/>
</dbReference>
<dbReference type="InterPro" id="IPR040256">
    <property type="entry name" value="At4g02000-like"/>
</dbReference>
<dbReference type="InterPro" id="IPR025836">
    <property type="entry name" value="Zn_knuckle_CX2CX4HX4C"/>
</dbReference>
<dbReference type="Proteomes" id="UP000235220">
    <property type="component" value="Chromosome 1"/>
</dbReference>
<feature type="domain" description="CCHC-type" evidence="2">
    <location>
        <begin position="190"/>
        <end position="204"/>
    </location>
</feature>
<keyword evidence="3" id="KW-1185">Reference proteome</keyword>
<keyword evidence="1" id="KW-0479">Metal-binding</keyword>
<dbReference type="PANTHER" id="PTHR31286:SF178">
    <property type="entry name" value="DUF4283 DOMAIN-CONTAINING PROTEIN"/>
    <property type="match status" value="1"/>
</dbReference>
<dbReference type="InterPro" id="IPR001878">
    <property type="entry name" value="Znf_CCHC"/>
</dbReference>
<gene>
    <name evidence="4" type="primary">LOC118348399</name>
</gene>
<dbReference type="KEGG" id="jre:118348399"/>
<reference evidence="4" key="1">
    <citation type="submission" date="2025-08" db="UniProtKB">
        <authorList>
            <consortium name="RefSeq"/>
        </authorList>
    </citation>
    <scope>IDENTIFICATION</scope>
    <source>
        <tissue evidence="4">Leaves</tissue>
    </source>
</reference>
<dbReference type="PANTHER" id="PTHR31286">
    <property type="entry name" value="GLYCINE-RICH CELL WALL STRUCTURAL PROTEIN 1.8-LIKE"/>
    <property type="match status" value="1"/>
</dbReference>
<protein>
    <submittedName>
        <fullName evidence="4">Uncharacterized protein At4g02000-like</fullName>
    </submittedName>
</protein>
<dbReference type="Pfam" id="PF14392">
    <property type="entry name" value="zf-CCHC_4"/>
    <property type="match status" value="1"/>
</dbReference>
<dbReference type="RefSeq" id="XP_035545856.1">
    <property type="nucleotide sequence ID" value="XM_035689963.1"/>
</dbReference>
<evidence type="ECO:0000313" key="3">
    <source>
        <dbReference type="Proteomes" id="UP000235220"/>
    </source>
</evidence>
<dbReference type="GeneID" id="118348399"/>
<evidence type="ECO:0000256" key="1">
    <source>
        <dbReference type="PROSITE-ProRule" id="PRU00047"/>
    </source>
</evidence>
<dbReference type="AlphaFoldDB" id="A0A6P9EEU7"/>
<proteinExistence type="predicted"/>
<keyword evidence="1" id="KW-0862">Zinc</keyword>
<dbReference type="PROSITE" id="PS50158">
    <property type="entry name" value="ZF_CCHC"/>
    <property type="match status" value="1"/>
</dbReference>
<dbReference type="GO" id="GO:0003676">
    <property type="term" value="F:nucleic acid binding"/>
    <property type="evidence" value="ECO:0007669"/>
    <property type="project" value="InterPro"/>
</dbReference>
<accession>A0A6P9EEU7</accession>
<dbReference type="OrthoDB" id="1750790at2759"/>
<sequence length="230" mass="26666">MERSSTGSRNHPNESLLNLTLDDKLISMKPLNKNTFHAIIRAVWCFVIGLIVEDIDTNMFMFTFPKQQDKDRILANSPWNFKGFHMVLSHCPPELSINEIALNFSVFWIQIHGLPMDMPTNKNAERIGQVFGNLIKSDRASIFGVTLRRYLRLKVELKVEQPLLEGFELARPNGEVRKILIQYERLSDFCYGCGRLGHIVQTCPIYMFPPDFSKYGPWMRVENTSVRRND</sequence>